<reference evidence="8" key="1">
    <citation type="submission" date="2021-05" db="EMBL/GenBank/DDBJ databases">
        <title>Direct Submission.</title>
        <authorList>
            <person name="Li K."/>
            <person name="Gao J."/>
        </authorList>
    </citation>
    <scope>NUCLEOTIDE SEQUENCE [LARGE SCALE GENOMIC DNA]</scope>
    <source>
        <strain evidence="8">MG62</strain>
    </source>
</reference>
<evidence type="ECO:0000256" key="2">
    <source>
        <dbReference type="ARBA" id="ARBA00022630"/>
    </source>
</evidence>
<dbReference type="InterPro" id="IPR013785">
    <property type="entry name" value="Aldolase_TIM"/>
</dbReference>
<comment type="cofactor">
    <cofactor evidence="1">
        <name>FMN</name>
        <dbReference type="ChEBI" id="CHEBI:58210"/>
    </cofactor>
</comment>
<dbReference type="EC" id="1.6.99.1" evidence="7"/>
<keyword evidence="3" id="KW-0288">FMN</keyword>
<dbReference type="Proteomes" id="UP000679629">
    <property type="component" value="Chromosome"/>
</dbReference>
<sequence length="379" mass="40855">MDQLPNLVVGTPTVTEIGEISLSAKLYEPITIRGTEFRNRIAMSPMCMHSADAGGRVSDFHLVHYGARALGGAGLVMLETTAVLPNGQIGPGDLGIWDDEHIAGLSRVAEVIHGFGAKAGAQIGHAGRQLGVDSITPVAPSAIPFAPDSRMPEELTAEGIKDVVEAFRKAAVRAKSAGFDVIEVHTAHGYLLNEFLSPLSNQRTDEYGGNHENRYRIVREVIDAVRGEWDGPLFVRISSTDYAEGGNTPEDFVVFGRWMKDQGVDLIDASSGGIAPVKVTSYPNYQVPAADLIRREVGIKTGAVGLIESGRQAEEILQNGRADIVLLGREMLKDPFWARTAADELRTPIEPPLQYTRYGSAWQRSQPPLPAAPLAATLT</sequence>
<dbReference type="PANTHER" id="PTHR43303:SF4">
    <property type="entry name" value="NADPH DEHYDROGENASE C23G7.10C-RELATED"/>
    <property type="match status" value="1"/>
</dbReference>
<keyword evidence="4" id="KW-0521">NADP</keyword>
<keyword evidence="2" id="KW-0285">Flavoprotein</keyword>
<dbReference type="GO" id="GO:0003959">
    <property type="term" value="F:NADPH dehydrogenase activity"/>
    <property type="evidence" value="ECO:0007669"/>
    <property type="project" value="UniProtKB-EC"/>
</dbReference>
<feature type="domain" description="NADH:flavin oxidoreductase/NADH oxidase N-terminal" evidence="6">
    <location>
        <begin position="25"/>
        <end position="345"/>
    </location>
</feature>
<evidence type="ECO:0000256" key="4">
    <source>
        <dbReference type="ARBA" id="ARBA00022857"/>
    </source>
</evidence>
<evidence type="ECO:0000313" key="7">
    <source>
        <dbReference type="EMBL" id="QWB24201.1"/>
    </source>
</evidence>
<keyword evidence="8" id="KW-1185">Reference proteome</keyword>
<evidence type="ECO:0000256" key="3">
    <source>
        <dbReference type="ARBA" id="ARBA00022643"/>
    </source>
</evidence>
<protein>
    <submittedName>
        <fullName evidence="7">NADPH dehydrogenase NamA</fullName>
        <ecNumber evidence="7">1.6.99.1</ecNumber>
    </submittedName>
</protein>
<dbReference type="InterPro" id="IPR001155">
    <property type="entry name" value="OxRdtase_FMN_N"/>
</dbReference>
<dbReference type="SUPFAM" id="SSF51395">
    <property type="entry name" value="FMN-linked oxidoreductases"/>
    <property type="match status" value="1"/>
</dbReference>
<evidence type="ECO:0000256" key="5">
    <source>
        <dbReference type="ARBA" id="ARBA00023002"/>
    </source>
</evidence>
<dbReference type="InterPro" id="IPR044152">
    <property type="entry name" value="YqjM-like"/>
</dbReference>
<accession>A0ABX8FSM9</accession>
<dbReference type="Pfam" id="PF00724">
    <property type="entry name" value="Oxidored_FMN"/>
    <property type="match status" value="1"/>
</dbReference>
<evidence type="ECO:0000259" key="6">
    <source>
        <dbReference type="Pfam" id="PF00724"/>
    </source>
</evidence>
<dbReference type="PANTHER" id="PTHR43303">
    <property type="entry name" value="NADPH DEHYDROGENASE C23G7.10C-RELATED"/>
    <property type="match status" value="1"/>
</dbReference>
<organism evidence="7 8">
    <name type="scientific">Streptomyces koelreuteriae</name>
    <dbReference type="NCBI Taxonomy" id="2838015"/>
    <lineage>
        <taxon>Bacteria</taxon>
        <taxon>Bacillati</taxon>
        <taxon>Actinomycetota</taxon>
        <taxon>Actinomycetes</taxon>
        <taxon>Kitasatosporales</taxon>
        <taxon>Streptomycetaceae</taxon>
        <taxon>Streptomyces</taxon>
    </lineage>
</organism>
<evidence type="ECO:0000256" key="1">
    <source>
        <dbReference type="ARBA" id="ARBA00001917"/>
    </source>
</evidence>
<evidence type="ECO:0000313" key="8">
    <source>
        <dbReference type="Proteomes" id="UP000679629"/>
    </source>
</evidence>
<dbReference type="Gene3D" id="3.20.20.70">
    <property type="entry name" value="Aldolase class I"/>
    <property type="match status" value="1"/>
</dbReference>
<dbReference type="CDD" id="cd02932">
    <property type="entry name" value="OYE_YqiM_FMN"/>
    <property type="match status" value="1"/>
</dbReference>
<keyword evidence="5 7" id="KW-0560">Oxidoreductase</keyword>
<name>A0ABX8FSM9_9ACTN</name>
<dbReference type="NCBIfam" id="NF010047">
    <property type="entry name" value="PRK13523.1"/>
    <property type="match status" value="1"/>
</dbReference>
<gene>
    <name evidence="7" type="primary">namA</name>
    <name evidence="7" type="ORF">KJK29_17225</name>
</gene>
<dbReference type="EMBL" id="CP075896">
    <property type="protein sequence ID" value="QWB24201.1"/>
    <property type="molecule type" value="Genomic_DNA"/>
</dbReference>
<proteinExistence type="predicted"/>